<proteinExistence type="predicted"/>
<reference evidence="1 2" key="3">
    <citation type="journal article" date="2022" name="Microbiol. Spectr.">
        <title>Folding features and dynamics of 3D genome architecture in plant fungal pathogens.</title>
        <authorList>
            <person name="Xia C."/>
        </authorList>
    </citation>
    <scope>NUCLEOTIDE SEQUENCE [LARGE SCALE GENOMIC DNA]</scope>
    <source>
        <strain evidence="1 2">93-210</strain>
    </source>
</reference>
<name>A0ACC0E8V8_9BASI</name>
<protein>
    <submittedName>
        <fullName evidence="1">Uncharacterized protein</fullName>
    </submittedName>
</protein>
<gene>
    <name evidence="1" type="ORF">MJO28_007887</name>
</gene>
<reference evidence="2" key="1">
    <citation type="journal article" date="2018" name="BMC Genomics">
        <title>Genomic insights into host adaptation between the wheat stripe rust pathogen (Puccinia striiformis f. sp. tritici) and the barley stripe rust pathogen (Puccinia striiformis f. sp. hordei).</title>
        <authorList>
            <person name="Xia C."/>
            <person name="Wang M."/>
            <person name="Yin C."/>
            <person name="Cornejo O.E."/>
            <person name="Hulbert S.H."/>
            <person name="Chen X."/>
        </authorList>
    </citation>
    <scope>NUCLEOTIDE SEQUENCE [LARGE SCALE GENOMIC DNA]</scope>
    <source>
        <strain evidence="2">93-210</strain>
    </source>
</reference>
<reference evidence="2" key="2">
    <citation type="journal article" date="2018" name="Mol. Plant Microbe Interact.">
        <title>Genome sequence resources for the wheat stripe rust pathogen (Puccinia striiformis f. sp. tritici) and the barley stripe rust pathogen (Puccinia striiformis f. sp. hordei).</title>
        <authorList>
            <person name="Xia C."/>
            <person name="Wang M."/>
            <person name="Yin C."/>
            <person name="Cornejo O.E."/>
            <person name="Hulbert S.H."/>
            <person name="Chen X."/>
        </authorList>
    </citation>
    <scope>NUCLEOTIDE SEQUENCE [LARGE SCALE GENOMIC DNA]</scope>
    <source>
        <strain evidence="2">93-210</strain>
    </source>
</reference>
<accession>A0ACC0E8V8</accession>
<organism evidence="1 2">
    <name type="scientific">Puccinia striiformis f. sp. tritici</name>
    <dbReference type="NCBI Taxonomy" id="168172"/>
    <lineage>
        <taxon>Eukaryota</taxon>
        <taxon>Fungi</taxon>
        <taxon>Dikarya</taxon>
        <taxon>Basidiomycota</taxon>
        <taxon>Pucciniomycotina</taxon>
        <taxon>Pucciniomycetes</taxon>
        <taxon>Pucciniales</taxon>
        <taxon>Pucciniaceae</taxon>
        <taxon>Puccinia</taxon>
    </lineage>
</organism>
<evidence type="ECO:0000313" key="1">
    <source>
        <dbReference type="EMBL" id="KAI7949066.1"/>
    </source>
</evidence>
<dbReference type="EMBL" id="CM045872">
    <property type="protein sequence ID" value="KAI7949066.1"/>
    <property type="molecule type" value="Genomic_DNA"/>
</dbReference>
<comment type="caution">
    <text evidence="1">The sequence shown here is derived from an EMBL/GenBank/DDBJ whole genome shotgun (WGS) entry which is preliminary data.</text>
</comment>
<dbReference type="Proteomes" id="UP001060170">
    <property type="component" value="Chromosome 8"/>
</dbReference>
<evidence type="ECO:0000313" key="2">
    <source>
        <dbReference type="Proteomes" id="UP001060170"/>
    </source>
</evidence>
<keyword evidence="2" id="KW-1185">Reference proteome</keyword>
<sequence length="240" mass="26081">MSLIRHVYGNVKHILSNNDRSLLGSFYEKRCLLTPLNVNVAELNATCFNLLPGRGVTSVSVDELVADSDEAVAPEIFRKVILPGFPAPRLDLKEGMPVVCLRNFRLGIGLSNGTRLLVIGVQPRVLRCEIMTGPTKGEIVMIPKMGLIHDANADFGTKFTRCQFPVLPAFAMTVNKSQGQTLDTVGVYLPRPVFSHGQLYVALSRATSLTGLMVGILELVSGPEQTTNVVNLDVIQSAVH</sequence>